<dbReference type="Proteomes" id="UP000245699">
    <property type="component" value="Unassembled WGS sequence"/>
</dbReference>
<dbReference type="PANTHER" id="PTHR12991">
    <property type="entry name" value="NITROGEN PERMEASE REGULATOR 2/TUMOR SUPPRESSOR CANDIDATE 4"/>
    <property type="match status" value="1"/>
</dbReference>
<dbReference type="EMBL" id="MBFT01000143">
    <property type="protein sequence ID" value="PVU96508.1"/>
    <property type="molecule type" value="Genomic_DNA"/>
</dbReference>
<organism evidence="2 3">
    <name type="scientific">Furculomyces boomerangus</name>
    <dbReference type="NCBI Taxonomy" id="61424"/>
    <lineage>
        <taxon>Eukaryota</taxon>
        <taxon>Fungi</taxon>
        <taxon>Fungi incertae sedis</taxon>
        <taxon>Zoopagomycota</taxon>
        <taxon>Kickxellomycotina</taxon>
        <taxon>Harpellomycetes</taxon>
        <taxon>Harpellales</taxon>
        <taxon>Harpellaceae</taxon>
        <taxon>Furculomyces</taxon>
    </lineage>
</organism>
<dbReference type="GO" id="GO:0010508">
    <property type="term" value="P:positive regulation of autophagy"/>
    <property type="evidence" value="ECO:0007669"/>
    <property type="project" value="TreeGrafter"/>
</dbReference>
<comment type="caution">
    <text evidence="2">The sequence shown here is derived from an EMBL/GenBank/DDBJ whole genome shotgun (WGS) entry which is preliminary data.</text>
</comment>
<protein>
    <recommendedName>
        <fullName evidence="4">Nitrogen permease regulator 2</fullName>
    </recommendedName>
</protein>
<evidence type="ECO:0008006" key="4">
    <source>
        <dbReference type="Google" id="ProtNLM"/>
    </source>
</evidence>
<dbReference type="GO" id="GO:0005096">
    <property type="term" value="F:GTPase activator activity"/>
    <property type="evidence" value="ECO:0007669"/>
    <property type="project" value="TreeGrafter"/>
</dbReference>
<dbReference type="PANTHER" id="PTHR12991:SF10">
    <property type="entry name" value="GATOR COMPLEX PROTEIN NPRL2"/>
    <property type="match status" value="1"/>
</dbReference>
<dbReference type="InterPro" id="IPR009348">
    <property type="entry name" value="NPR2-like"/>
</dbReference>
<evidence type="ECO:0000313" key="3">
    <source>
        <dbReference type="Proteomes" id="UP000245699"/>
    </source>
</evidence>
<comment type="similarity">
    <text evidence="1">Belongs to the NPR2 family.</text>
</comment>
<dbReference type="GO" id="GO:0005774">
    <property type="term" value="C:vacuolar membrane"/>
    <property type="evidence" value="ECO:0007669"/>
    <property type="project" value="TreeGrafter"/>
</dbReference>
<evidence type="ECO:0000256" key="1">
    <source>
        <dbReference type="ARBA" id="ARBA00008433"/>
    </source>
</evidence>
<dbReference type="Pfam" id="PF06218">
    <property type="entry name" value="NPR2"/>
    <property type="match status" value="1"/>
</dbReference>
<proteinExistence type="inferred from homology"/>
<reference evidence="2 3" key="1">
    <citation type="journal article" date="2018" name="MBio">
        <title>Comparative Genomics Reveals the Core Gene Toolbox for the Fungus-Insect Symbiosis.</title>
        <authorList>
            <person name="Wang Y."/>
            <person name="Stata M."/>
            <person name="Wang W."/>
            <person name="Stajich J.E."/>
            <person name="White M.M."/>
            <person name="Moncalvo J.M."/>
        </authorList>
    </citation>
    <scope>NUCLEOTIDE SEQUENCE [LARGE SCALE GENOMIC DNA]</scope>
    <source>
        <strain evidence="2 3">AUS-77-4</strain>
    </source>
</reference>
<gene>
    <name evidence="2" type="ORF">BB559_002364</name>
</gene>
<sequence>MIRKIPQIYAIFLVKFHPVQGPEIDFVIPKEKTLEFTSTSSSTKKTTERDKQEQIYTERSSNQFLLPSIEQPVSIDQNPILLSKTKSNLKKEKPYYYENTQDEDIKTIDFNAISSILMPKQILYEKVIKVASKSCVVLGYPVGVSGSYERNYFIFNVCFVFKDSVDSSLYNVVVKRFGQLMKGLEIKMGFLRNRIFKSSLKLLIEKLMQDLNMFGESQILIKLPAAPTLQEHSSVEFNIKLFPSFEKIIEINSYDVPILIVDANDIIQEGEDRDMGMERVVRHINNINHVRRISQLTDMNENRVILILQHLQYYGCIKFTEIFQFCNSYLATSELNKLLESDEMQENCIKFVTAKNTKSYNMPSIIFIFRLYGMLKGDKPISDWMISEDVNWNQIDIRKFIMFGVLNGLIRQIRTYPVLLDYKKATELGWNMEMLSLLDGTRHLDEVAFVLGTETISLRSTLEKYPELIALISR</sequence>
<keyword evidence="3" id="KW-1185">Reference proteome</keyword>
<dbReference type="GO" id="GO:1904262">
    <property type="term" value="P:negative regulation of TORC1 signaling"/>
    <property type="evidence" value="ECO:0007669"/>
    <property type="project" value="TreeGrafter"/>
</dbReference>
<evidence type="ECO:0000313" key="2">
    <source>
        <dbReference type="EMBL" id="PVU96508.1"/>
    </source>
</evidence>
<name>A0A2T9YVZ6_9FUNG</name>
<dbReference type="GO" id="GO:1990130">
    <property type="term" value="C:GATOR1 complex"/>
    <property type="evidence" value="ECO:0007669"/>
    <property type="project" value="TreeGrafter"/>
</dbReference>
<dbReference type="OrthoDB" id="338854at2759"/>
<dbReference type="STRING" id="61424.A0A2T9YVZ6"/>
<dbReference type="AlphaFoldDB" id="A0A2T9YVZ6"/>
<accession>A0A2T9YVZ6</accession>